<dbReference type="Proteomes" id="UP001637994">
    <property type="component" value="Unassembled WGS sequence"/>
</dbReference>
<name>A0ABW9MDI5_9FIRM</name>
<proteinExistence type="predicted"/>
<keyword evidence="2" id="KW-1185">Reference proteome</keyword>
<evidence type="ECO:0000313" key="2">
    <source>
        <dbReference type="Proteomes" id="UP001637994"/>
    </source>
</evidence>
<gene>
    <name evidence="1" type="primary">yqeC</name>
    <name evidence="1" type="ORF">ACCQ42_05510</name>
</gene>
<dbReference type="NCBIfam" id="TIGR03172">
    <property type="entry name" value="selenium cofactor biosynthesis protein YqeC"/>
    <property type="match status" value="1"/>
</dbReference>
<reference evidence="1 2" key="1">
    <citation type="journal article" date="2025" name="Anaerobe">
        <title>Description of Anaerococcus kampingiae sp. nov., Anaerococcus groningensis sp. nov., Anaerococcus martiniensis sp. nov., and Anaerococcus cruorum sp. nov., isolated from human clinical specimens.</title>
        <authorList>
            <person name="Boiten K.E."/>
            <person name="Meijer J."/>
            <person name="van Wezel E.M."/>
            <person name="Veloo A.C.M."/>
        </authorList>
    </citation>
    <scope>NUCLEOTIDE SEQUENCE [LARGE SCALE GENOMIC DNA]</scope>
    <source>
        <strain evidence="1 2">ENR0874</strain>
    </source>
</reference>
<accession>A0ABW9MDI5</accession>
<organism evidence="1 2">
    <name type="scientific">Anaerococcus kampingae</name>
    <dbReference type="NCBI Taxonomy" id="3115614"/>
    <lineage>
        <taxon>Bacteria</taxon>
        <taxon>Bacillati</taxon>
        <taxon>Bacillota</taxon>
        <taxon>Tissierellia</taxon>
        <taxon>Tissierellales</taxon>
        <taxon>Peptoniphilaceae</taxon>
        <taxon>Anaerococcus</taxon>
    </lineage>
</organism>
<dbReference type="Pfam" id="PF19842">
    <property type="entry name" value="YqeC"/>
    <property type="match status" value="1"/>
</dbReference>
<dbReference type="EMBL" id="JBGMEF010000018">
    <property type="protein sequence ID" value="MFO3667225.1"/>
    <property type="molecule type" value="Genomic_DNA"/>
</dbReference>
<sequence>MNKINEIFDIKKHDIISITGAGGKTSLMASLALSLSKKGRVLVTTSTKIALPKKGFDRIFTSFDDYFDDKKAKIICLGEKVPDKDKLASIGYENLSKIVGDFDYVLIEADGCRNLPLKFWYPHEPVIYDLTTKVIGILPIKIIGKLASSDFIYNFQGFSKNIGTGIIDSKMINKLIAYDKGFYKVFEKEKYFFFNQVESKEDYYNIEKFKKEFDVADIKLRYGSLKEGKFYEN</sequence>
<dbReference type="InterPro" id="IPR017587">
    <property type="entry name" value="YqeC"/>
</dbReference>
<protein>
    <submittedName>
        <fullName evidence="1">Selenium cofactor biosynthesis protein YqeC</fullName>
    </submittedName>
</protein>
<dbReference type="RefSeq" id="WP_410035591.1">
    <property type="nucleotide sequence ID" value="NZ_JBGMEF010000018.1"/>
</dbReference>
<evidence type="ECO:0000313" key="1">
    <source>
        <dbReference type="EMBL" id="MFO3667225.1"/>
    </source>
</evidence>
<comment type="caution">
    <text evidence="1">The sequence shown here is derived from an EMBL/GenBank/DDBJ whole genome shotgun (WGS) entry which is preliminary data.</text>
</comment>